<dbReference type="EMBL" id="LPNN01000004">
    <property type="protein sequence ID" value="OEJ89392.1"/>
    <property type="molecule type" value="Genomic_DNA"/>
</dbReference>
<gene>
    <name evidence="3" type="ORF">AWRI3580_g2225</name>
</gene>
<dbReference type="SMART" id="SM00513">
    <property type="entry name" value="SAP"/>
    <property type="match status" value="1"/>
</dbReference>
<keyword evidence="1" id="KW-0812">Transmembrane</keyword>
<dbReference type="SUPFAM" id="SSF68906">
    <property type="entry name" value="SAP domain"/>
    <property type="match status" value="1"/>
</dbReference>
<dbReference type="AlphaFoldDB" id="A0A1E5RRA0"/>
<reference evidence="4" key="1">
    <citation type="journal article" date="2016" name="Genome Announc.">
        <title>Genome sequences of three species of Hanseniaspora isolated from spontaneous wine fermentations.</title>
        <authorList>
            <person name="Sternes P.R."/>
            <person name="Lee D."/>
            <person name="Kutyna D.R."/>
            <person name="Borneman A.R."/>
        </authorList>
    </citation>
    <scope>NUCLEOTIDE SEQUENCE [LARGE SCALE GENOMIC DNA]</scope>
    <source>
        <strain evidence="4">AWRI3580</strain>
    </source>
</reference>
<comment type="caution">
    <text evidence="3">The sequence shown here is derived from an EMBL/GenBank/DDBJ whole genome shotgun (WGS) entry which is preliminary data.</text>
</comment>
<accession>A0A1E5RRA0</accession>
<proteinExistence type="predicted"/>
<keyword evidence="4" id="KW-1185">Reference proteome</keyword>
<dbReference type="Proteomes" id="UP000095358">
    <property type="component" value="Unassembled WGS sequence"/>
</dbReference>
<protein>
    <recommendedName>
        <fullName evidence="2">SAP domain-containing protein</fullName>
    </recommendedName>
</protein>
<dbReference type="InterPro" id="IPR036361">
    <property type="entry name" value="SAP_dom_sf"/>
</dbReference>
<dbReference type="PROSITE" id="PS50800">
    <property type="entry name" value="SAP"/>
    <property type="match status" value="1"/>
</dbReference>
<evidence type="ECO:0000259" key="2">
    <source>
        <dbReference type="PROSITE" id="PS50800"/>
    </source>
</evidence>
<keyword evidence="1" id="KW-0472">Membrane</keyword>
<feature type="domain" description="SAP" evidence="2">
    <location>
        <begin position="89"/>
        <end position="123"/>
    </location>
</feature>
<keyword evidence="1" id="KW-1133">Transmembrane helix</keyword>
<name>A0A1E5RRA0_HANUV</name>
<dbReference type="OrthoDB" id="10248551at2759"/>
<sequence length="299" mass="34173">MYKTLKAKSSSSSMSQNNILFSNRSTRKLSRSVFSNYNNTLSFKLNSSNSSTYLKLFKRNVQTTAKKDTLNYILQDKNSQRHRKVKEELSKQTVKSLRNQLRTYKLKVSGNKPELIERLTNYSLNEQGDMTKDANSQQAKLFKESIRTLSEPKKLHKFNDSVRKVVSEKPKVKINVSKHNTELSLTKERINKEKKSVDIAVKSSIIKAPTTSIGSQKKDIKTESLQEKTNFVKAKSFKPAVMPIKAESKSALTKPDTPLYEDIRFEDLPDYTISSKEKVMLLSAVVLSFLWITFGINTL</sequence>
<evidence type="ECO:0000313" key="4">
    <source>
        <dbReference type="Proteomes" id="UP000095358"/>
    </source>
</evidence>
<organism evidence="3 4">
    <name type="scientific">Hanseniaspora uvarum</name>
    <name type="common">Yeast</name>
    <name type="synonym">Kloeckera apiculata</name>
    <dbReference type="NCBI Taxonomy" id="29833"/>
    <lineage>
        <taxon>Eukaryota</taxon>
        <taxon>Fungi</taxon>
        <taxon>Dikarya</taxon>
        <taxon>Ascomycota</taxon>
        <taxon>Saccharomycotina</taxon>
        <taxon>Saccharomycetes</taxon>
        <taxon>Saccharomycodales</taxon>
        <taxon>Saccharomycodaceae</taxon>
        <taxon>Hanseniaspora</taxon>
    </lineage>
</organism>
<evidence type="ECO:0000313" key="3">
    <source>
        <dbReference type="EMBL" id="OEJ89392.1"/>
    </source>
</evidence>
<evidence type="ECO:0000256" key="1">
    <source>
        <dbReference type="SAM" id="Phobius"/>
    </source>
</evidence>
<dbReference type="VEuPathDB" id="FungiDB:AWRI3580_g2225"/>
<dbReference type="Gene3D" id="1.10.720.30">
    <property type="entry name" value="SAP domain"/>
    <property type="match status" value="1"/>
</dbReference>
<dbReference type="Pfam" id="PF02037">
    <property type="entry name" value="SAP"/>
    <property type="match status" value="1"/>
</dbReference>
<feature type="transmembrane region" description="Helical" evidence="1">
    <location>
        <begin position="279"/>
        <end position="296"/>
    </location>
</feature>
<dbReference type="InterPro" id="IPR003034">
    <property type="entry name" value="SAP_dom"/>
</dbReference>